<dbReference type="EMBL" id="CCBN010000014">
    <property type="protein sequence ID" value="CDO56265.1"/>
    <property type="molecule type" value="Genomic_DNA"/>
</dbReference>
<dbReference type="InterPro" id="IPR004033">
    <property type="entry name" value="UbiE/COQ5_MeTrFase"/>
</dbReference>
<dbReference type="AlphaFoldDB" id="A0A0J9XH84"/>
<dbReference type="OrthoDB" id="6329284at2759"/>
<dbReference type="Pfam" id="PF01209">
    <property type="entry name" value="Ubie_methyltran"/>
    <property type="match status" value="1"/>
</dbReference>
<dbReference type="Proteomes" id="UP000242525">
    <property type="component" value="Unassembled WGS sequence"/>
</dbReference>
<reference evidence="6" key="2">
    <citation type="journal article" date="2020" name="Front. Microbiol.">
        <title>Phenotypic and Genetic Characterization of the Cheese Ripening Yeast Geotrichum candidum.</title>
        <authorList>
            <person name="Perkins V."/>
            <person name="Vignola S."/>
            <person name="Lessard M.H."/>
            <person name="Plante P.L."/>
            <person name="Corbeil J."/>
            <person name="Dugat-Bony E."/>
            <person name="Frenette M."/>
            <person name="Labrie S."/>
        </authorList>
    </citation>
    <scope>NUCLEOTIDE SEQUENCE</scope>
    <source>
        <strain evidence="6">LMA-70</strain>
    </source>
</reference>
<dbReference type="Proteomes" id="UP000750522">
    <property type="component" value="Unassembled WGS sequence"/>
</dbReference>
<keyword evidence="4" id="KW-0496">Mitochondrion</keyword>
<comment type="function">
    <text evidence="4">Methyltransferase required for the conversion of 2-polyprenyl-6-methoxy-1,4-benzoquinol (DDMQH2) to 2-polyprenyl-3-methyl-6-methoxy-1,4-benzoquinol (DMQH2).</text>
</comment>
<dbReference type="PANTHER" id="PTHR43591">
    <property type="entry name" value="METHYLTRANSFERASE"/>
    <property type="match status" value="1"/>
</dbReference>
<dbReference type="HAMAP" id="MF_01813">
    <property type="entry name" value="MenG_UbiE_methyltr"/>
    <property type="match status" value="1"/>
</dbReference>
<reference evidence="5 7" key="1">
    <citation type="submission" date="2014-03" db="EMBL/GenBank/DDBJ databases">
        <authorList>
            <person name="Casaregola S."/>
        </authorList>
    </citation>
    <scope>NUCLEOTIDE SEQUENCE [LARGE SCALE GENOMIC DNA]</scope>
    <source>
        <strain evidence="5 7">CLIB 918</strain>
    </source>
</reference>
<feature type="binding site" evidence="4">
    <location>
        <position position="122"/>
    </location>
    <ligand>
        <name>S-adenosyl-L-methionine</name>
        <dbReference type="ChEBI" id="CHEBI:59789"/>
    </ligand>
</feature>
<dbReference type="Gene3D" id="3.40.50.150">
    <property type="entry name" value="Vaccinia Virus protein VP39"/>
    <property type="match status" value="1"/>
</dbReference>
<evidence type="ECO:0000256" key="4">
    <source>
        <dbReference type="HAMAP-Rule" id="MF_03191"/>
    </source>
</evidence>
<comment type="caution">
    <text evidence="5">The sequence shown here is derived from an EMBL/GenBank/DDBJ whole genome shotgun (WGS) entry which is preliminary data.</text>
</comment>
<accession>A0A0J9XH84</accession>
<dbReference type="PROSITE" id="PS51608">
    <property type="entry name" value="SAM_MT_UBIE"/>
    <property type="match status" value="1"/>
</dbReference>
<dbReference type="PANTHER" id="PTHR43591:SF24">
    <property type="entry name" value="2-METHOXY-6-POLYPRENYL-1,4-BENZOQUINOL METHYLASE, MITOCHONDRIAL"/>
    <property type="match status" value="1"/>
</dbReference>
<comment type="subunit">
    <text evidence="4">Component of a multi-subunit COQ enzyme complex, composed of at least COQ3, COQ4, COQ5, COQ6, COQ7 and COQ9.</text>
</comment>
<dbReference type="InterPro" id="IPR023576">
    <property type="entry name" value="UbiE/COQ5_MeTrFase_CS"/>
</dbReference>
<evidence type="ECO:0000313" key="5">
    <source>
        <dbReference type="EMBL" id="CDO56265.1"/>
    </source>
</evidence>
<evidence type="ECO:0000256" key="3">
    <source>
        <dbReference type="ARBA" id="ARBA00022691"/>
    </source>
</evidence>
<dbReference type="NCBIfam" id="TIGR01934">
    <property type="entry name" value="MenG_MenH_UbiE"/>
    <property type="match status" value="1"/>
</dbReference>
<dbReference type="EMBL" id="QQZK01000007">
    <property type="protein sequence ID" value="KAF5104532.1"/>
    <property type="molecule type" value="Genomic_DNA"/>
</dbReference>
<keyword evidence="4" id="KW-0831">Ubiquinone biosynthesis</keyword>
<dbReference type="InterPro" id="IPR029063">
    <property type="entry name" value="SAM-dependent_MTases_sf"/>
</dbReference>
<keyword evidence="3 4" id="KW-0949">S-adenosyl-L-methionine</keyword>
<evidence type="ECO:0000256" key="2">
    <source>
        <dbReference type="ARBA" id="ARBA00022679"/>
    </source>
</evidence>
<dbReference type="PROSITE" id="PS01183">
    <property type="entry name" value="UBIE_1"/>
    <property type="match status" value="1"/>
</dbReference>
<comment type="catalytic activity">
    <reaction evidence="4">
        <text>a 2-methoxy-6-(all-trans-polyprenyl)benzene-1,4-diol + S-adenosyl-L-methionine = a 5-methoxy-2-methyl-3-(all-trans-polyprenyl)benzene-1,4-diol + S-adenosyl-L-homocysteine + H(+)</text>
        <dbReference type="Rhea" id="RHEA:28286"/>
        <dbReference type="Rhea" id="RHEA-COMP:10858"/>
        <dbReference type="Rhea" id="RHEA-COMP:10859"/>
        <dbReference type="ChEBI" id="CHEBI:15378"/>
        <dbReference type="ChEBI" id="CHEBI:57856"/>
        <dbReference type="ChEBI" id="CHEBI:59789"/>
        <dbReference type="ChEBI" id="CHEBI:84166"/>
        <dbReference type="ChEBI" id="CHEBI:84167"/>
        <dbReference type="EC" id="2.1.1.201"/>
    </reaction>
</comment>
<keyword evidence="4" id="KW-0472">Membrane</keyword>
<keyword evidence="2 4" id="KW-0808">Transferase</keyword>
<dbReference type="SUPFAM" id="SSF53335">
    <property type="entry name" value="S-adenosyl-L-methionine-dependent methyltransferases"/>
    <property type="match status" value="1"/>
</dbReference>
<sequence>MKSFQSLCRGSSRLSVSRGFSTGIIRQNAAKNLGPVDNSSASASSNDSAKTTHFGFRTVAEEDKEKLVKHVFSNVAENYDYMNDAMSLGIHRLWKDHFVAKLDPGKRPGGEPLSFLDVAGGTGDIAFRILDHAARVHGDTESIMNIVDINPEMLAEGEKRSKQTAYKDGSRLNFKVQNAETLDAIPDNSQDVYTVAFGIRNFTNIPKALETAHRVLKPGGVFCCLEFSKVNNAVFDTIYQQYSFNVIPLLGQILVNDRDSYQYLVESIARFPSQTKFAQMIEDAGFTLAGNGYEDLSFGIAAIHTGVKL</sequence>
<evidence type="ECO:0000313" key="7">
    <source>
        <dbReference type="Proteomes" id="UP000242525"/>
    </source>
</evidence>
<evidence type="ECO:0000256" key="1">
    <source>
        <dbReference type="ARBA" id="ARBA00022603"/>
    </source>
</evidence>
<dbReference type="GO" id="GO:0032259">
    <property type="term" value="P:methylation"/>
    <property type="evidence" value="ECO:0007669"/>
    <property type="project" value="UniProtKB-KW"/>
</dbReference>
<keyword evidence="4" id="KW-0999">Mitochondrion inner membrane</keyword>
<dbReference type="UniPathway" id="UPA00232"/>
<dbReference type="GO" id="GO:0031314">
    <property type="term" value="C:extrinsic component of mitochondrial inner membrane"/>
    <property type="evidence" value="ECO:0007669"/>
    <property type="project" value="UniProtKB-UniRule"/>
</dbReference>
<dbReference type="GO" id="GO:0008425">
    <property type="term" value="F:2-methoxy-6-polyprenyl-1,4-benzoquinol methyltransferase activity"/>
    <property type="evidence" value="ECO:0007669"/>
    <property type="project" value="UniProtKB-UniRule"/>
</dbReference>
<comment type="caution">
    <text evidence="4">Lacks conserved residue(s) required for the propagation of feature annotation.</text>
</comment>
<gene>
    <name evidence="4" type="primary">COQ5</name>
    <name evidence="5" type="ORF">BN980_GECA14s01869g</name>
    <name evidence="6" type="ORF">DV451_000603</name>
</gene>
<protein>
    <recommendedName>
        <fullName evidence="4">2-methoxy-6-polyprenyl-1,4-benzoquinol methylase, mitochondrial</fullName>
        <ecNumber evidence="4">2.1.1.201</ecNumber>
    </recommendedName>
    <alternativeName>
        <fullName evidence="4">Ubiquinone biosynthesis methyltransferase COQ5</fullName>
    </alternativeName>
</protein>
<dbReference type="CDD" id="cd02440">
    <property type="entry name" value="AdoMet_MTases"/>
    <property type="match status" value="1"/>
</dbReference>
<organism evidence="5 7">
    <name type="scientific">Geotrichum candidum</name>
    <name type="common">Oospora lactis</name>
    <name type="synonym">Dipodascus geotrichum</name>
    <dbReference type="NCBI Taxonomy" id="1173061"/>
    <lineage>
        <taxon>Eukaryota</taxon>
        <taxon>Fungi</taxon>
        <taxon>Dikarya</taxon>
        <taxon>Ascomycota</taxon>
        <taxon>Saccharomycotina</taxon>
        <taxon>Dipodascomycetes</taxon>
        <taxon>Dipodascales</taxon>
        <taxon>Dipodascaceae</taxon>
        <taxon>Geotrichum</taxon>
    </lineage>
</organism>
<comment type="similarity">
    <text evidence="4">Belongs to the class I-like SAM-binding methyltransferase superfamily. MenG/UbiE family.</text>
</comment>
<keyword evidence="7" id="KW-1185">Reference proteome</keyword>
<comment type="pathway">
    <text evidence="4">Cofactor biosynthesis; ubiquinone biosynthesis.</text>
</comment>
<dbReference type="STRING" id="1173061.A0A0J9XH84"/>
<feature type="binding site" evidence="4">
    <location>
        <position position="148"/>
    </location>
    <ligand>
        <name>S-adenosyl-L-methionine</name>
        <dbReference type="ChEBI" id="CHEBI:59789"/>
    </ligand>
</feature>
<reference evidence="6" key="3">
    <citation type="submission" date="2020-01" db="EMBL/GenBank/DDBJ databases">
        <authorList>
            <person name="Perkins V."/>
            <person name="Lessard M.-H."/>
            <person name="Dugat-Bony E."/>
            <person name="Frenette M."/>
            <person name="Labrie S."/>
        </authorList>
    </citation>
    <scope>NUCLEOTIDE SEQUENCE</scope>
    <source>
        <strain evidence="6">LMA-70</strain>
    </source>
</reference>
<keyword evidence="1 4" id="KW-0489">Methyltransferase</keyword>
<dbReference type="EC" id="2.1.1.201" evidence="4"/>
<comment type="subcellular location">
    <subcellularLocation>
        <location evidence="4">Mitochondrion inner membrane</location>
        <topology evidence="4">Peripheral membrane protein</topology>
        <orientation evidence="4">Matrix side</orientation>
    </subcellularLocation>
</comment>
<feature type="binding site" evidence="4">
    <location>
        <begin position="178"/>
        <end position="179"/>
    </location>
    <ligand>
        <name>S-adenosyl-L-methionine</name>
        <dbReference type="ChEBI" id="CHEBI:59789"/>
    </ligand>
</feature>
<dbReference type="PROSITE" id="PS01184">
    <property type="entry name" value="UBIE_2"/>
    <property type="match status" value="1"/>
</dbReference>
<evidence type="ECO:0000313" key="6">
    <source>
        <dbReference type="EMBL" id="KAF5104532.1"/>
    </source>
</evidence>
<name>A0A0J9XH84_GEOCN</name>
<proteinExistence type="inferred from homology"/>